<evidence type="ECO:0000313" key="4">
    <source>
        <dbReference type="Proteomes" id="UP001595625"/>
    </source>
</evidence>
<reference evidence="4" key="1">
    <citation type="journal article" date="2019" name="Int. J. Syst. Evol. Microbiol.">
        <title>The Global Catalogue of Microorganisms (GCM) 10K type strain sequencing project: providing services to taxonomists for standard genome sequencing and annotation.</title>
        <authorList>
            <consortium name="The Broad Institute Genomics Platform"/>
            <consortium name="The Broad Institute Genome Sequencing Center for Infectious Disease"/>
            <person name="Wu L."/>
            <person name="Ma J."/>
        </authorList>
    </citation>
    <scope>NUCLEOTIDE SEQUENCE [LARGE SCALE GENOMIC DNA]</scope>
    <source>
        <strain evidence="4">CCM 320</strain>
    </source>
</reference>
<keyword evidence="1" id="KW-0472">Membrane</keyword>
<evidence type="ECO:0000259" key="2">
    <source>
        <dbReference type="SMART" id="SM00014"/>
    </source>
</evidence>
<evidence type="ECO:0000256" key="1">
    <source>
        <dbReference type="SAM" id="Phobius"/>
    </source>
</evidence>
<feature type="transmembrane region" description="Helical" evidence="1">
    <location>
        <begin position="95"/>
        <end position="118"/>
    </location>
</feature>
<dbReference type="Gene3D" id="1.20.144.10">
    <property type="entry name" value="Phosphatidic acid phosphatase type 2/haloperoxidase"/>
    <property type="match status" value="2"/>
</dbReference>
<feature type="transmembrane region" description="Helical" evidence="1">
    <location>
        <begin position="62"/>
        <end position="88"/>
    </location>
</feature>
<dbReference type="PANTHER" id="PTHR14969">
    <property type="entry name" value="SPHINGOSINE-1-PHOSPHATE PHOSPHOHYDROLASE"/>
    <property type="match status" value="1"/>
</dbReference>
<proteinExistence type="predicted"/>
<dbReference type="Pfam" id="PF01569">
    <property type="entry name" value="PAP2"/>
    <property type="match status" value="1"/>
</dbReference>
<dbReference type="Proteomes" id="UP001595625">
    <property type="component" value="Unassembled WGS sequence"/>
</dbReference>
<feature type="transmembrane region" description="Helical" evidence="1">
    <location>
        <begin position="138"/>
        <end position="156"/>
    </location>
</feature>
<organism evidence="3 4">
    <name type="scientific">Planomicrobium okeanokoites</name>
    <name type="common">Planococcus okeanokoites</name>
    <name type="synonym">Flavobacterium okeanokoites</name>
    <dbReference type="NCBI Taxonomy" id="244"/>
    <lineage>
        <taxon>Bacteria</taxon>
        <taxon>Bacillati</taxon>
        <taxon>Bacillota</taxon>
        <taxon>Bacilli</taxon>
        <taxon>Bacillales</taxon>
        <taxon>Caryophanaceae</taxon>
        <taxon>Planomicrobium</taxon>
    </lineage>
</organism>
<evidence type="ECO:0000313" key="3">
    <source>
        <dbReference type="EMBL" id="MFC3209994.1"/>
    </source>
</evidence>
<dbReference type="SMART" id="SM00014">
    <property type="entry name" value="acidPPc"/>
    <property type="match status" value="1"/>
</dbReference>
<dbReference type="EMBL" id="JBHRUJ010000004">
    <property type="protein sequence ID" value="MFC3209994.1"/>
    <property type="molecule type" value="Genomic_DNA"/>
</dbReference>
<comment type="caution">
    <text evidence="3">The sequence shown here is derived from an EMBL/GenBank/DDBJ whole genome shotgun (WGS) entry which is preliminary data.</text>
</comment>
<name>A0ABV7KKP7_PLAOK</name>
<feature type="transmembrane region" description="Helical" evidence="1">
    <location>
        <begin position="163"/>
        <end position="186"/>
    </location>
</feature>
<keyword evidence="4" id="KW-1185">Reference proteome</keyword>
<keyword evidence="1" id="KW-1133">Transmembrane helix</keyword>
<keyword evidence="1" id="KW-0812">Transmembrane</keyword>
<dbReference type="InterPro" id="IPR000326">
    <property type="entry name" value="PAP2/HPO"/>
</dbReference>
<accession>A0ABV7KKP7</accession>
<feature type="transmembrane region" description="Helical" evidence="1">
    <location>
        <begin position="198"/>
        <end position="217"/>
    </location>
</feature>
<dbReference type="CDD" id="cd03392">
    <property type="entry name" value="PAP2_like_2"/>
    <property type="match status" value="1"/>
</dbReference>
<dbReference type="SUPFAM" id="SSF48317">
    <property type="entry name" value="Acid phosphatase/Vanadium-dependent haloperoxidase"/>
    <property type="match status" value="1"/>
</dbReference>
<dbReference type="RefSeq" id="WP_240633592.1">
    <property type="nucleotide sequence ID" value="NZ_JBHRUJ010000004.1"/>
</dbReference>
<sequence>MVKENTKVGIALLLLLGGLAIAGLFIVLFAELADEVMSQEFGIFDSFIINLILVNQSHTMDLIMVFITELGSVWFLGTLSLIIVLALWFKGKDRWGALFFIIAVGGGGLLTTLLKHFYGRERPSINEEIDAVGFSFPSGHSMGSLIFYGFVIFLIIRGPQKEWIKWAVSISLAVLVVLIGTSRIYLGAHFPSDVAAGYIAGIIWLLLCLTALEWISWQTGSHIRPVKGLRNMLKSGLRMAKGKAGNLKR</sequence>
<feature type="domain" description="Phosphatidic acid phosphatase type 2/haloperoxidase" evidence="2">
    <location>
        <begin position="97"/>
        <end position="209"/>
    </location>
</feature>
<gene>
    <name evidence="3" type="ORF">ACFOEJ_02775</name>
</gene>
<dbReference type="InterPro" id="IPR036938">
    <property type="entry name" value="PAP2/HPO_sf"/>
</dbReference>
<dbReference type="PANTHER" id="PTHR14969:SF13">
    <property type="entry name" value="AT30094P"/>
    <property type="match status" value="1"/>
</dbReference>
<protein>
    <submittedName>
        <fullName evidence="3">Phosphatase PAP2 family protein</fullName>
    </submittedName>
</protein>